<evidence type="ECO:0000256" key="1">
    <source>
        <dbReference type="ARBA" id="ARBA00004141"/>
    </source>
</evidence>
<dbReference type="PANTHER" id="PTHR12246">
    <property type="entry name" value="PALMITOYLTRANSFERASE ZDHHC16"/>
    <property type="match status" value="1"/>
</dbReference>
<evidence type="ECO:0000256" key="5">
    <source>
        <dbReference type="ARBA" id="ARBA00023136"/>
    </source>
</evidence>
<feature type="region of interest" description="Disordered" evidence="8">
    <location>
        <begin position="197"/>
        <end position="240"/>
    </location>
</feature>
<comment type="catalytic activity">
    <reaction evidence="7">
        <text>L-cysteinyl-[protein] + hexadecanoyl-CoA = S-hexadecanoyl-L-cysteinyl-[protein] + CoA</text>
        <dbReference type="Rhea" id="RHEA:36683"/>
        <dbReference type="Rhea" id="RHEA-COMP:10131"/>
        <dbReference type="Rhea" id="RHEA-COMP:11032"/>
        <dbReference type="ChEBI" id="CHEBI:29950"/>
        <dbReference type="ChEBI" id="CHEBI:57287"/>
        <dbReference type="ChEBI" id="CHEBI:57379"/>
        <dbReference type="ChEBI" id="CHEBI:74151"/>
        <dbReference type="EC" id="2.3.1.225"/>
    </reaction>
</comment>
<name>A0A2C6KY30_9APIC</name>
<evidence type="ECO:0000256" key="3">
    <source>
        <dbReference type="ARBA" id="ARBA00022692"/>
    </source>
</evidence>
<feature type="domain" description="Palmitoyltransferase DHHC" evidence="9">
    <location>
        <begin position="375"/>
        <end position="499"/>
    </location>
</feature>
<feature type="compositionally biased region" description="Polar residues" evidence="8">
    <location>
        <begin position="1"/>
        <end position="11"/>
    </location>
</feature>
<dbReference type="GO" id="GO:0019706">
    <property type="term" value="F:protein-cysteine S-palmitoyltransferase activity"/>
    <property type="evidence" value="ECO:0007669"/>
    <property type="project" value="UniProtKB-EC"/>
</dbReference>
<evidence type="ECO:0000256" key="2">
    <source>
        <dbReference type="ARBA" id="ARBA00022679"/>
    </source>
</evidence>
<organism evidence="10 11">
    <name type="scientific">Cystoisospora suis</name>
    <dbReference type="NCBI Taxonomy" id="483139"/>
    <lineage>
        <taxon>Eukaryota</taxon>
        <taxon>Sar</taxon>
        <taxon>Alveolata</taxon>
        <taxon>Apicomplexa</taxon>
        <taxon>Conoidasida</taxon>
        <taxon>Coccidia</taxon>
        <taxon>Eucoccidiorida</taxon>
        <taxon>Eimeriorina</taxon>
        <taxon>Sarcocystidae</taxon>
        <taxon>Cystoisospora</taxon>
    </lineage>
</organism>
<comment type="subcellular location">
    <subcellularLocation>
        <location evidence="1">Membrane</location>
        <topology evidence="1">Multi-pass membrane protein</topology>
    </subcellularLocation>
</comment>
<evidence type="ECO:0000313" key="11">
    <source>
        <dbReference type="Proteomes" id="UP000221165"/>
    </source>
</evidence>
<dbReference type="AlphaFoldDB" id="A0A2C6KY30"/>
<feature type="region of interest" description="Disordered" evidence="8">
    <location>
        <begin position="1"/>
        <end position="53"/>
    </location>
</feature>
<keyword evidence="2 7" id="KW-0808">Transferase</keyword>
<proteinExistence type="inferred from homology"/>
<dbReference type="GeneID" id="94428546"/>
<evidence type="ECO:0000256" key="6">
    <source>
        <dbReference type="ARBA" id="ARBA00023315"/>
    </source>
</evidence>
<dbReference type="InterPro" id="IPR001594">
    <property type="entry name" value="Palmitoyltrfase_DHHC"/>
</dbReference>
<dbReference type="GO" id="GO:0016020">
    <property type="term" value="C:membrane"/>
    <property type="evidence" value="ECO:0007669"/>
    <property type="project" value="UniProtKB-SubCell"/>
</dbReference>
<gene>
    <name evidence="10" type="ORF">CSUI_005156</name>
</gene>
<feature type="compositionally biased region" description="Low complexity" evidence="8">
    <location>
        <begin position="21"/>
        <end position="35"/>
    </location>
</feature>
<dbReference type="Pfam" id="PF01529">
    <property type="entry name" value="DHHC"/>
    <property type="match status" value="1"/>
</dbReference>
<dbReference type="InterPro" id="IPR039859">
    <property type="entry name" value="PFA4/ZDH16/20/ERF2-like"/>
</dbReference>
<feature type="transmembrane region" description="Helical" evidence="7">
    <location>
        <begin position="274"/>
        <end position="297"/>
    </location>
</feature>
<dbReference type="EC" id="2.3.1.225" evidence="7"/>
<evidence type="ECO:0000259" key="9">
    <source>
        <dbReference type="Pfam" id="PF01529"/>
    </source>
</evidence>
<comment type="similarity">
    <text evidence="7">Belongs to the DHHC palmitoyltransferase family.</text>
</comment>
<evidence type="ECO:0000256" key="7">
    <source>
        <dbReference type="RuleBase" id="RU079119"/>
    </source>
</evidence>
<keyword evidence="4 7" id="KW-1133">Transmembrane helix</keyword>
<dbReference type="Proteomes" id="UP000221165">
    <property type="component" value="Unassembled WGS sequence"/>
</dbReference>
<evidence type="ECO:0000313" key="10">
    <source>
        <dbReference type="EMBL" id="PHJ21008.1"/>
    </source>
</evidence>
<feature type="transmembrane region" description="Helical" evidence="7">
    <location>
        <begin position="422"/>
        <end position="442"/>
    </location>
</feature>
<feature type="compositionally biased region" description="Polar residues" evidence="8">
    <location>
        <begin position="118"/>
        <end position="133"/>
    </location>
</feature>
<keyword evidence="5 7" id="KW-0472">Membrane</keyword>
<dbReference type="RefSeq" id="XP_067922693.1">
    <property type="nucleotide sequence ID" value="XM_068065335.1"/>
</dbReference>
<feature type="transmembrane region" description="Helical" evidence="7">
    <location>
        <begin position="463"/>
        <end position="484"/>
    </location>
</feature>
<dbReference type="EMBL" id="MIGC01002480">
    <property type="protein sequence ID" value="PHJ21008.1"/>
    <property type="molecule type" value="Genomic_DNA"/>
</dbReference>
<keyword evidence="3 7" id="KW-0812">Transmembrane</keyword>
<feature type="region of interest" description="Disordered" evidence="8">
    <location>
        <begin position="112"/>
        <end position="134"/>
    </location>
</feature>
<dbReference type="VEuPathDB" id="ToxoDB:CSUI_005156"/>
<comment type="domain">
    <text evidence="7">The DHHC domain is required for palmitoyltransferase activity.</text>
</comment>
<keyword evidence="11" id="KW-1185">Reference proteome</keyword>
<dbReference type="PROSITE" id="PS50216">
    <property type="entry name" value="DHHC"/>
    <property type="match status" value="1"/>
</dbReference>
<evidence type="ECO:0000256" key="8">
    <source>
        <dbReference type="SAM" id="MobiDB-lite"/>
    </source>
</evidence>
<reference evidence="10 11" key="1">
    <citation type="journal article" date="2017" name="Int. J. Parasitol.">
        <title>The genome of the protozoan parasite Cystoisospora suis and a reverse vaccinology approach to identify vaccine candidates.</title>
        <authorList>
            <person name="Palmieri N."/>
            <person name="Shrestha A."/>
            <person name="Ruttkowski B."/>
            <person name="Beck T."/>
            <person name="Vogl C."/>
            <person name="Tomley F."/>
            <person name="Blake D.P."/>
            <person name="Joachim A."/>
        </authorList>
    </citation>
    <scope>NUCLEOTIDE SEQUENCE [LARGE SCALE GENOMIC DNA]</scope>
    <source>
        <strain evidence="10 11">Wien I</strain>
    </source>
</reference>
<feature type="compositionally biased region" description="Low complexity" evidence="8">
    <location>
        <begin position="202"/>
        <end position="216"/>
    </location>
</feature>
<keyword evidence="6 7" id="KW-0012">Acyltransferase</keyword>
<evidence type="ECO:0000256" key="4">
    <source>
        <dbReference type="ARBA" id="ARBA00022989"/>
    </source>
</evidence>
<accession>A0A2C6KY30</accession>
<dbReference type="OrthoDB" id="9909019at2759"/>
<comment type="caution">
    <text evidence="10">The sequence shown here is derived from an EMBL/GenBank/DDBJ whole genome shotgun (WGS) entry which is preliminary data.</text>
</comment>
<sequence>MLLSIMSGSSETIRHKAPGPSGQSRGSATSVSSRSFPPSRYHSPAPTDADDSRRLSFCSVSSADSFPVCPESTFYPLSSVKCTDCPSRHSSLPPSPLGVSSPDSSLDCLTAETRASERQQGTSEASTDAVSENSFKHFQDVSGIPDFLRSESTSNSTSDLGSQEWLPDICDESPVDFTYNPFSQAFVGTPVGDSFPVAWSSATAPDTPPDTTTGPGEPKAGRPPSRIATAMRRTPQSSREGFAALKKEPSLRQPMPPPPPAVPLPSRRCQWLRALPVVFLMVLVAYILAVFVMYHALPLLQLNVPDHLKAISAYNRGLFELVGVGILTTLFLISYWLAVITRPGSIPDDDEWSYLSQETGDVERLPSAVEVKKTGARRHCKWCRRLKPDRAHHCRVCRQCVLKMDHHCPWIYNCVGWNNHKYFMLSLIYGSLTSLLIAVCMFESVKRLVSSEKTEFEKMFMVLFAETLDIFLCMLITGFFFFHLHLVRNGMTTIEFCEKQFKRPRAPAQENLWNKGSWRNFIDAFGPNPLLWFLPIDNRQGDGVHFITEGTRLLNDTDVRARGFDPIIEPEVSD</sequence>
<protein>
    <recommendedName>
        <fullName evidence="7">Palmitoyltransferase</fullName>
        <ecNumber evidence="7">2.3.1.225</ecNumber>
    </recommendedName>
</protein>
<feature type="transmembrane region" description="Helical" evidence="7">
    <location>
        <begin position="318"/>
        <end position="338"/>
    </location>
</feature>